<sequence length="219" mass="23527">MSLSTAQNDLLRQLGTSLDNGLTTDEASARREQDGHFNIVTPPINCPAWACVLLPCIKHVPSMKIFGQIKPDDAEVLRNSKWVRYDSGSLVKGDIIRLEEGDIVPADCVVLTVDSVDELLVDVRYSTGEDKPRSAQPTSATNPSAVAATAKPIQLFWGGQVVQGSTRAVVTAIGPNTLTASLIRESKFPPRGNVMQERAGFSEDVESGIALIGQNEGIQ</sequence>
<dbReference type="PANTHER" id="PTHR43294:SF21">
    <property type="entry name" value="CATION TRANSPORTING ATPASE"/>
    <property type="match status" value="1"/>
</dbReference>
<dbReference type="Gene3D" id="2.70.150.10">
    <property type="entry name" value="Calcium-transporting ATPase, cytoplasmic transduction domain A"/>
    <property type="match status" value="1"/>
</dbReference>
<dbReference type="OMA" id="CCLLPCI"/>
<dbReference type="PANTHER" id="PTHR43294">
    <property type="entry name" value="SODIUM/POTASSIUM-TRANSPORTING ATPASE SUBUNIT ALPHA"/>
    <property type="match status" value="1"/>
</dbReference>
<evidence type="ECO:0000256" key="2">
    <source>
        <dbReference type="ARBA" id="ARBA00022475"/>
    </source>
</evidence>
<reference evidence="6" key="2">
    <citation type="submission" date="2008-08" db="EMBL/GenBank/DDBJ databases">
        <authorList>
            <consortium name="Diatom Consortium"/>
            <person name="Grigoriev I."/>
            <person name="Grimwood J."/>
            <person name="Kuo A."/>
            <person name="Otillar R.P."/>
            <person name="Salamov A."/>
            <person name="Detter J.C."/>
            <person name="Lindquist E."/>
            <person name="Shapiro H."/>
            <person name="Lucas S."/>
            <person name="Glavina del Rio T."/>
            <person name="Pitluck S."/>
            <person name="Rokhsar D."/>
            <person name="Bowler C."/>
        </authorList>
    </citation>
    <scope>GENOME REANNOTATION</scope>
    <source>
        <strain evidence="6">CCAP 1055/1</strain>
    </source>
</reference>
<dbReference type="EMBL" id="CM000617">
    <property type="protein sequence ID" value="EEC46121.1"/>
    <property type="molecule type" value="Genomic_DNA"/>
</dbReference>
<dbReference type="GO" id="GO:0005886">
    <property type="term" value="C:plasma membrane"/>
    <property type="evidence" value="ECO:0007669"/>
    <property type="project" value="UniProtKB-SubCell"/>
</dbReference>
<evidence type="ECO:0000259" key="4">
    <source>
        <dbReference type="Pfam" id="PF00690"/>
    </source>
</evidence>
<dbReference type="RefSeq" id="XP_002182220.1">
    <property type="nucleotide sequence ID" value="XM_002182184.1"/>
</dbReference>
<protein>
    <submittedName>
        <fullName evidence="5">Uncharacterized protein</fullName>
    </submittedName>
</protein>
<organism evidence="5 6">
    <name type="scientific">Phaeodactylum tricornutum (strain CCAP 1055/1)</name>
    <dbReference type="NCBI Taxonomy" id="556484"/>
    <lineage>
        <taxon>Eukaryota</taxon>
        <taxon>Sar</taxon>
        <taxon>Stramenopiles</taxon>
        <taxon>Ochrophyta</taxon>
        <taxon>Bacillariophyta</taxon>
        <taxon>Bacillariophyceae</taxon>
        <taxon>Bacillariophycidae</taxon>
        <taxon>Naviculales</taxon>
        <taxon>Phaeodactylaceae</taxon>
        <taxon>Phaeodactylum</taxon>
    </lineage>
</organism>
<dbReference type="InterPro" id="IPR050510">
    <property type="entry name" value="Cation_transp_ATPase_P-type"/>
</dbReference>
<comment type="subcellular location">
    <subcellularLocation>
        <location evidence="1">Cell membrane</location>
        <topology evidence="1">Multi-pass membrane protein</topology>
    </subcellularLocation>
</comment>
<dbReference type="InterPro" id="IPR008250">
    <property type="entry name" value="ATPase_P-typ_transduc_dom_A_sf"/>
</dbReference>
<dbReference type="STRING" id="556484.B7G5B9"/>
<dbReference type="Pfam" id="PF00122">
    <property type="entry name" value="E1-E2_ATPase"/>
    <property type="match status" value="1"/>
</dbReference>
<keyword evidence="6" id="KW-1185">Reference proteome</keyword>
<dbReference type="Proteomes" id="UP000000759">
    <property type="component" value="Chromosome 15"/>
</dbReference>
<accession>B7G5B9</accession>
<dbReference type="eggNOG" id="ENOG502SG9N">
    <property type="taxonomic scope" value="Eukaryota"/>
</dbReference>
<dbReference type="GO" id="GO:0005391">
    <property type="term" value="F:P-type sodium:potassium-exchanging transporter activity"/>
    <property type="evidence" value="ECO:0007669"/>
    <property type="project" value="TreeGrafter"/>
</dbReference>
<dbReference type="OrthoDB" id="116380at2759"/>
<evidence type="ECO:0000313" key="5">
    <source>
        <dbReference type="EMBL" id="EEC46121.1"/>
    </source>
</evidence>
<evidence type="ECO:0000256" key="1">
    <source>
        <dbReference type="ARBA" id="ARBA00004651"/>
    </source>
</evidence>
<gene>
    <name evidence="5" type="ORF">PHATRDRAFT_47908</name>
</gene>
<proteinExistence type="predicted"/>
<evidence type="ECO:0000313" key="6">
    <source>
        <dbReference type="Proteomes" id="UP000000759"/>
    </source>
</evidence>
<dbReference type="GO" id="GO:1990573">
    <property type="term" value="P:potassium ion import across plasma membrane"/>
    <property type="evidence" value="ECO:0007669"/>
    <property type="project" value="TreeGrafter"/>
</dbReference>
<dbReference type="KEGG" id="pti:PHATRDRAFT_47908"/>
<keyword evidence="2" id="KW-1003">Cell membrane</keyword>
<dbReference type="GeneID" id="7203112"/>
<dbReference type="HOGENOM" id="CLU_102753_0_0_1"/>
<dbReference type="InterPro" id="IPR059000">
    <property type="entry name" value="ATPase_P-type_domA"/>
</dbReference>
<dbReference type="GO" id="GO:0036376">
    <property type="term" value="P:sodium ion export across plasma membrane"/>
    <property type="evidence" value="ECO:0007669"/>
    <property type="project" value="TreeGrafter"/>
</dbReference>
<dbReference type="SUPFAM" id="SSF81653">
    <property type="entry name" value="Calcium ATPase, transduction domain A"/>
    <property type="match status" value="1"/>
</dbReference>
<evidence type="ECO:0000259" key="3">
    <source>
        <dbReference type="Pfam" id="PF00122"/>
    </source>
</evidence>
<reference evidence="5 6" key="1">
    <citation type="journal article" date="2008" name="Nature">
        <title>The Phaeodactylum genome reveals the evolutionary history of diatom genomes.</title>
        <authorList>
            <person name="Bowler C."/>
            <person name="Allen A.E."/>
            <person name="Badger J.H."/>
            <person name="Grimwood J."/>
            <person name="Jabbari K."/>
            <person name="Kuo A."/>
            <person name="Maheswari U."/>
            <person name="Martens C."/>
            <person name="Maumus F."/>
            <person name="Otillar R.P."/>
            <person name="Rayko E."/>
            <person name="Salamov A."/>
            <person name="Vandepoele K."/>
            <person name="Beszteri B."/>
            <person name="Gruber A."/>
            <person name="Heijde M."/>
            <person name="Katinka M."/>
            <person name="Mock T."/>
            <person name="Valentin K."/>
            <person name="Verret F."/>
            <person name="Berges J.A."/>
            <person name="Brownlee C."/>
            <person name="Cadoret J.P."/>
            <person name="Chiovitti A."/>
            <person name="Choi C.J."/>
            <person name="Coesel S."/>
            <person name="De Martino A."/>
            <person name="Detter J.C."/>
            <person name="Durkin C."/>
            <person name="Falciatore A."/>
            <person name="Fournet J."/>
            <person name="Haruta M."/>
            <person name="Huysman M.J."/>
            <person name="Jenkins B.D."/>
            <person name="Jiroutova K."/>
            <person name="Jorgensen R.E."/>
            <person name="Joubert Y."/>
            <person name="Kaplan A."/>
            <person name="Kroger N."/>
            <person name="Kroth P.G."/>
            <person name="La Roche J."/>
            <person name="Lindquist E."/>
            <person name="Lommer M."/>
            <person name="Martin-Jezequel V."/>
            <person name="Lopez P.J."/>
            <person name="Lucas S."/>
            <person name="Mangogna M."/>
            <person name="McGinnis K."/>
            <person name="Medlin L.K."/>
            <person name="Montsant A."/>
            <person name="Oudot-Le Secq M.P."/>
            <person name="Napoli C."/>
            <person name="Obornik M."/>
            <person name="Parker M.S."/>
            <person name="Petit J.L."/>
            <person name="Porcel B.M."/>
            <person name="Poulsen N."/>
            <person name="Robison M."/>
            <person name="Rychlewski L."/>
            <person name="Rynearson T.A."/>
            <person name="Schmutz J."/>
            <person name="Shapiro H."/>
            <person name="Siaut M."/>
            <person name="Stanley M."/>
            <person name="Sussman M.R."/>
            <person name="Taylor A.R."/>
            <person name="Vardi A."/>
            <person name="von Dassow P."/>
            <person name="Vyverman W."/>
            <person name="Willis A."/>
            <person name="Wyrwicz L.S."/>
            <person name="Rokhsar D.S."/>
            <person name="Weissenbach J."/>
            <person name="Armbrust E.V."/>
            <person name="Green B.R."/>
            <person name="Van de Peer Y."/>
            <person name="Grigoriev I.V."/>
        </authorList>
    </citation>
    <scope>NUCLEOTIDE SEQUENCE [LARGE SCALE GENOMIC DNA]</scope>
    <source>
        <strain evidence="5 6">CCAP 1055/1</strain>
    </source>
</reference>
<name>B7G5B9_PHATC</name>
<dbReference type="GO" id="GO:1902600">
    <property type="term" value="P:proton transmembrane transport"/>
    <property type="evidence" value="ECO:0007669"/>
    <property type="project" value="TreeGrafter"/>
</dbReference>
<dbReference type="InParanoid" id="B7G5B9"/>
<dbReference type="AlphaFoldDB" id="B7G5B9"/>
<feature type="domain" description="P-type ATPase A" evidence="3">
    <location>
        <begin position="70"/>
        <end position="185"/>
    </location>
</feature>
<dbReference type="InterPro" id="IPR004014">
    <property type="entry name" value="ATPase_P-typ_cation-transptr_N"/>
</dbReference>
<feature type="domain" description="Cation-transporting P-type ATPase N-terminal" evidence="4">
    <location>
        <begin position="9"/>
        <end position="36"/>
    </location>
</feature>
<keyword evidence="2" id="KW-0472">Membrane</keyword>
<dbReference type="GO" id="GO:0006883">
    <property type="term" value="P:intracellular sodium ion homeostasis"/>
    <property type="evidence" value="ECO:0007669"/>
    <property type="project" value="TreeGrafter"/>
</dbReference>
<dbReference type="PaxDb" id="2850-Phatr47908"/>
<dbReference type="GO" id="GO:0030007">
    <property type="term" value="P:intracellular potassium ion homeostasis"/>
    <property type="evidence" value="ECO:0007669"/>
    <property type="project" value="TreeGrafter"/>
</dbReference>
<dbReference type="SMR" id="B7G5B9"/>
<dbReference type="Pfam" id="PF00690">
    <property type="entry name" value="Cation_ATPase_N"/>
    <property type="match status" value="1"/>
</dbReference>